<protein>
    <submittedName>
        <fullName evidence="2">Uncharacterized protein</fullName>
    </submittedName>
</protein>
<dbReference type="PANTHER" id="PTHR37707:SF1">
    <property type="entry name" value="MATERNAL EFFECT EMBRYO ARREST 9"/>
    <property type="match status" value="1"/>
</dbReference>
<gene>
    <name evidence="2" type="ORF">Fot_27765</name>
</gene>
<evidence type="ECO:0000313" key="2">
    <source>
        <dbReference type="EMBL" id="KAL2513794.1"/>
    </source>
</evidence>
<dbReference type="PANTHER" id="PTHR37707">
    <property type="entry name" value="MATERNAL EFFECT EMBRYO ARREST 9"/>
    <property type="match status" value="1"/>
</dbReference>
<keyword evidence="3" id="KW-1185">Reference proteome</keyword>
<proteinExistence type="predicted"/>
<dbReference type="Proteomes" id="UP001604277">
    <property type="component" value="Unassembled WGS sequence"/>
</dbReference>
<evidence type="ECO:0000256" key="1">
    <source>
        <dbReference type="SAM" id="MobiDB-lite"/>
    </source>
</evidence>
<accession>A0ABD1TM33</accession>
<feature type="compositionally biased region" description="Basic and acidic residues" evidence="1">
    <location>
        <begin position="36"/>
        <end position="51"/>
    </location>
</feature>
<reference evidence="3" key="1">
    <citation type="submission" date="2024-07" db="EMBL/GenBank/DDBJ databases">
        <title>Two chromosome-level genome assemblies of Korean endemic species Abeliophyllum distichum and Forsythia ovata (Oleaceae).</title>
        <authorList>
            <person name="Jang H."/>
        </authorList>
    </citation>
    <scope>NUCLEOTIDE SEQUENCE [LARGE SCALE GENOMIC DNA]</scope>
</reference>
<evidence type="ECO:0000313" key="3">
    <source>
        <dbReference type="Proteomes" id="UP001604277"/>
    </source>
</evidence>
<dbReference type="EMBL" id="JBFOLJ010000008">
    <property type="protein sequence ID" value="KAL2513794.1"/>
    <property type="molecule type" value="Genomic_DNA"/>
</dbReference>
<name>A0ABD1TM33_9LAMI</name>
<sequence length="128" mass="14584">MRGLDAIMTKSFWNRLTKAWARVEVEQEKEVEEAESNMKKTESKVKKTEDHLDSVMESAMEEFRCFEEEMNRICMAEHDSLVNVAKSERKMSKSVEKAATFASNKYIEAAAKSASASMKTALKKVHPS</sequence>
<feature type="region of interest" description="Disordered" evidence="1">
    <location>
        <begin position="29"/>
        <end position="51"/>
    </location>
</feature>
<organism evidence="2 3">
    <name type="scientific">Forsythia ovata</name>
    <dbReference type="NCBI Taxonomy" id="205694"/>
    <lineage>
        <taxon>Eukaryota</taxon>
        <taxon>Viridiplantae</taxon>
        <taxon>Streptophyta</taxon>
        <taxon>Embryophyta</taxon>
        <taxon>Tracheophyta</taxon>
        <taxon>Spermatophyta</taxon>
        <taxon>Magnoliopsida</taxon>
        <taxon>eudicotyledons</taxon>
        <taxon>Gunneridae</taxon>
        <taxon>Pentapetalae</taxon>
        <taxon>asterids</taxon>
        <taxon>lamiids</taxon>
        <taxon>Lamiales</taxon>
        <taxon>Oleaceae</taxon>
        <taxon>Forsythieae</taxon>
        <taxon>Forsythia</taxon>
    </lineage>
</organism>
<dbReference type="AlphaFoldDB" id="A0ABD1TM33"/>
<comment type="caution">
    <text evidence="2">The sequence shown here is derived from an EMBL/GenBank/DDBJ whole genome shotgun (WGS) entry which is preliminary data.</text>
</comment>